<gene>
    <name evidence="1" type="ORF">CLOSTHATH_05829</name>
</gene>
<evidence type="ECO:0000313" key="2">
    <source>
        <dbReference type="Proteomes" id="UP000004968"/>
    </source>
</evidence>
<dbReference type="HOGENOM" id="CLU_3234606_0_0_9"/>
<name>D3AQC3_9FIRM</name>
<protein>
    <submittedName>
        <fullName evidence="1">Uncharacterized protein</fullName>
    </submittedName>
</protein>
<dbReference type="Proteomes" id="UP000004968">
    <property type="component" value="Unassembled WGS sequence"/>
</dbReference>
<proteinExistence type="predicted"/>
<reference evidence="1 2" key="1">
    <citation type="submission" date="2010-01" db="EMBL/GenBank/DDBJ databases">
        <authorList>
            <person name="Weinstock G."/>
            <person name="Sodergren E."/>
            <person name="Clifton S."/>
            <person name="Fulton L."/>
            <person name="Fulton B."/>
            <person name="Courtney L."/>
            <person name="Fronick C."/>
            <person name="Harrison M."/>
            <person name="Strong C."/>
            <person name="Farmer C."/>
            <person name="Delahaunty K."/>
            <person name="Markovic C."/>
            <person name="Hall O."/>
            <person name="Minx P."/>
            <person name="Tomlinson C."/>
            <person name="Mitreva M."/>
            <person name="Nelson J."/>
            <person name="Hou S."/>
            <person name="Wollam A."/>
            <person name="Pepin K.H."/>
            <person name="Johnson M."/>
            <person name="Bhonagiri V."/>
            <person name="Nash W.E."/>
            <person name="Warren W."/>
            <person name="Chinwalla A."/>
            <person name="Mardis E.R."/>
            <person name="Wilson R.K."/>
        </authorList>
    </citation>
    <scope>NUCLEOTIDE SEQUENCE [LARGE SCALE GENOMIC DNA]</scope>
    <source>
        <strain evidence="1 2">DSM 13479</strain>
    </source>
</reference>
<accession>D3AQC3</accession>
<evidence type="ECO:0000313" key="1">
    <source>
        <dbReference type="EMBL" id="EFC95982.1"/>
    </source>
</evidence>
<comment type="caution">
    <text evidence="1">The sequence shown here is derived from an EMBL/GenBank/DDBJ whole genome shotgun (WGS) entry which is preliminary data.</text>
</comment>
<dbReference type="EMBL" id="ACIO01000641">
    <property type="protein sequence ID" value="EFC95982.1"/>
    <property type="molecule type" value="Genomic_DNA"/>
</dbReference>
<organism evidence="1 2">
    <name type="scientific">Hungatella hathewayi DSM 13479</name>
    <dbReference type="NCBI Taxonomy" id="566550"/>
    <lineage>
        <taxon>Bacteria</taxon>
        <taxon>Bacillati</taxon>
        <taxon>Bacillota</taxon>
        <taxon>Clostridia</taxon>
        <taxon>Lachnospirales</taxon>
        <taxon>Lachnospiraceae</taxon>
        <taxon>Hungatella</taxon>
    </lineage>
</organism>
<sequence length="43" mass="4995">MLCDMVCPAGKKYLSELLFPIRKSAHHKKFTEALFLSWEPVND</sequence>
<dbReference type="AlphaFoldDB" id="D3AQC3"/>